<keyword evidence="3" id="KW-1185">Reference proteome</keyword>
<organism evidence="2 3">
    <name type="scientific">Aeromonas phage LAh10</name>
    <dbReference type="NCBI Taxonomy" id="2591025"/>
    <lineage>
        <taxon>Viruses</taxon>
        <taxon>Duplodnaviria</taxon>
        <taxon>Heunggongvirae</taxon>
        <taxon>Uroviricota</taxon>
        <taxon>Caudoviricetes</taxon>
        <taxon>Chimalliviridae</taxon>
        <taxon>Ludhianavirus</taxon>
        <taxon>Ludhianavirus LAh10</taxon>
    </lineage>
</organism>
<feature type="transmembrane region" description="Helical" evidence="1">
    <location>
        <begin position="29"/>
        <end position="52"/>
    </location>
</feature>
<keyword evidence="1" id="KW-1133">Transmembrane helix</keyword>
<evidence type="ECO:0000313" key="3">
    <source>
        <dbReference type="Proteomes" id="UP000318420"/>
    </source>
</evidence>
<evidence type="ECO:0000313" key="2">
    <source>
        <dbReference type="EMBL" id="QDH47195.1"/>
    </source>
</evidence>
<keyword evidence="1" id="KW-0812">Transmembrane</keyword>
<name>A0A514A1T6_9CAUD</name>
<dbReference type="Proteomes" id="UP000318420">
    <property type="component" value="Segment"/>
</dbReference>
<protein>
    <submittedName>
        <fullName evidence="2">Uncharacterized protein</fullName>
    </submittedName>
</protein>
<proteinExistence type="predicted"/>
<sequence>MWFVIREVTDRFVLNRVVNWASDKTQKHLVGSLSGTVVFCVFLLMILANVSVKAMTLWYERRALLDNLTHVEARMLDVQENTNLFIGVLHETNESKQALIADNIKLKNDLSLLMLRNKELVKRNRLLEKELDLSQK</sequence>
<reference evidence="2 3" key="1">
    <citation type="submission" date="2019-04" db="EMBL/GenBank/DDBJ databases">
        <title>Novel bacteriophages capable of disrupting biofilms from clinical strains of Aeromonas hydrophila with intrinsic antibiotic resistance.</title>
        <authorList>
            <person name="Kabwe M."/>
            <person name="Brown T.L."/>
            <person name="Speirs L."/>
            <person name="Ku H."/>
            <person name="Leach M."/>
            <person name="Chan H.T."/>
            <person name="Petrovski S."/>
            <person name="Lock P."/>
            <person name="Tucci J."/>
        </authorList>
    </citation>
    <scope>NUCLEOTIDE SEQUENCE [LARGE SCALE GENOMIC DNA]</scope>
</reference>
<accession>A0A514A1T6</accession>
<gene>
    <name evidence="2" type="ORF">LAh10_131</name>
</gene>
<evidence type="ECO:0000256" key="1">
    <source>
        <dbReference type="SAM" id="Phobius"/>
    </source>
</evidence>
<keyword evidence="1" id="KW-0472">Membrane</keyword>
<dbReference type="EMBL" id="MK838116">
    <property type="protein sequence ID" value="QDH47195.1"/>
    <property type="molecule type" value="Genomic_DNA"/>
</dbReference>